<dbReference type="AlphaFoldDB" id="A0A4V2FS71"/>
<proteinExistence type="predicted"/>
<comment type="caution">
    <text evidence="1">The sequence shown here is derived from an EMBL/GenBank/DDBJ whole genome shotgun (WGS) entry which is preliminary data.</text>
</comment>
<reference evidence="1 2" key="1">
    <citation type="submission" date="2019-02" db="EMBL/GenBank/DDBJ databases">
        <title>Genomic Encyclopedia of Type Strains, Phase IV (KMG-IV): sequencing the most valuable type-strain genomes for metagenomic binning, comparative biology and taxonomic classification.</title>
        <authorList>
            <person name="Goeker M."/>
        </authorList>
    </citation>
    <scope>NUCLEOTIDE SEQUENCE [LARGE SCALE GENOMIC DNA]</scope>
    <source>
        <strain evidence="1 2">DSM 28825</strain>
    </source>
</reference>
<sequence length="63" mass="7674">MLLPEFMCPALLFQKYHSLQNGEISVGLRYKISFRSIYTLSNFRWIDDEWILTYQVYKPKKRP</sequence>
<gene>
    <name evidence="1" type="ORF">EV201_2341</name>
</gene>
<accession>A0A4V2FS71</accession>
<evidence type="ECO:0000313" key="2">
    <source>
        <dbReference type="Proteomes" id="UP000293562"/>
    </source>
</evidence>
<name>A0A4V2FS71_9BACT</name>
<dbReference type="Proteomes" id="UP000293562">
    <property type="component" value="Unassembled WGS sequence"/>
</dbReference>
<protein>
    <submittedName>
        <fullName evidence="1">Uncharacterized protein</fullName>
    </submittedName>
</protein>
<dbReference type="EMBL" id="SHKN01000002">
    <property type="protein sequence ID" value="RZT93189.1"/>
    <property type="molecule type" value="Genomic_DNA"/>
</dbReference>
<keyword evidence="2" id="KW-1185">Reference proteome</keyword>
<organism evidence="1 2">
    <name type="scientific">Ancylomarina subtilis</name>
    <dbReference type="NCBI Taxonomy" id="1639035"/>
    <lineage>
        <taxon>Bacteria</taxon>
        <taxon>Pseudomonadati</taxon>
        <taxon>Bacteroidota</taxon>
        <taxon>Bacteroidia</taxon>
        <taxon>Marinilabiliales</taxon>
        <taxon>Marinifilaceae</taxon>
        <taxon>Ancylomarina</taxon>
    </lineage>
</organism>
<evidence type="ECO:0000313" key="1">
    <source>
        <dbReference type="EMBL" id="RZT93189.1"/>
    </source>
</evidence>